<dbReference type="Proteomes" id="UP000287166">
    <property type="component" value="Unassembled WGS sequence"/>
</dbReference>
<dbReference type="RefSeq" id="XP_027620154.1">
    <property type="nucleotide sequence ID" value="XM_027764353.1"/>
</dbReference>
<feature type="compositionally biased region" description="Basic and acidic residues" evidence="1">
    <location>
        <begin position="1"/>
        <end position="12"/>
    </location>
</feature>
<keyword evidence="3" id="KW-1185">Reference proteome</keyword>
<evidence type="ECO:0000313" key="2">
    <source>
        <dbReference type="EMBL" id="GBE89241.1"/>
    </source>
</evidence>
<feature type="region of interest" description="Disordered" evidence="1">
    <location>
        <begin position="1"/>
        <end position="35"/>
    </location>
</feature>
<dbReference type="InParanoid" id="A0A401H4B6"/>
<dbReference type="EMBL" id="BFAD01000015">
    <property type="protein sequence ID" value="GBE89241.1"/>
    <property type="molecule type" value="Genomic_DNA"/>
</dbReference>
<dbReference type="AlphaFoldDB" id="A0A401H4B6"/>
<comment type="caution">
    <text evidence="2">The sequence shown here is derived from an EMBL/GenBank/DDBJ whole genome shotgun (WGS) entry which is preliminary data.</text>
</comment>
<name>A0A401H4B6_9APHY</name>
<protein>
    <submittedName>
        <fullName evidence="2">Uncharacterized protein</fullName>
    </submittedName>
</protein>
<sequence length="69" mass="7824">MLAAEHSRDSDQHKRRASALFLLPSGKHSPRTSSGVAVIWPTESDRWDVGCRSRDRILLRRPVVVVRGF</sequence>
<evidence type="ECO:0000313" key="3">
    <source>
        <dbReference type="Proteomes" id="UP000287166"/>
    </source>
</evidence>
<gene>
    <name evidence="2" type="ORF">SCP_1502490</name>
</gene>
<reference evidence="2 3" key="1">
    <citation type="journal article" date="2018" name="Sci. Rep.">
        <title>Genome sequence of the cauliflower mushroom Sparassis crispa (Hanabiratake) and its association with beneficial usage.</title>
        <authorList>
            <person name="Kiyama R."/>
            <person name="Furutani Y."/>
            <person name="Kawaguchi K."/>
            <person name="Nakanishi T."/>
        </authorList>
    </citation>
    <scope>NUCLEOTIDE SEQUENCE [LARGE SCALE GENOMIC DNA]</scope>
</reference>
<organism evidence="2 3">
    <name type="scientific">Sparassis crispa</name>
    <dbReference type="NCBI Taxonomy" id="139825"/>
    <lineage>
        <taxon>Eukaryota</taxon>
        <taxon>Fungi</taxon>
        <taxon>Dikarya</taxon>
        <taxon>Basidiomycota</taxon>
        <taxon>Agaricomycotina</taxon>
        <taxon>Agaricomycetes</taxon>
        <taxon>Polyporales</taxon>
        <taxon>Sparassidaceae</taxon>
        <taxon>Sparassis</taxon>
    </lineage>
</organism>
<accession>A0A401H4B6</accession>
<proteinExistence type="predicted"/>
<dbReference type="GeneID" id="38786158"/>
<evidence type="ECO:0000256" key="1">
    <source>
        <dbReference type="SAM" id="MobiDB-lite"/>
    </source>
</evidence>